<dbReference type="STRING" id="1388748.GCA_000463155_03400"/>
<dbReference type="FunFam" id="3.10.490.10:FF:000001">
    <property type="entry name" value="Gamma-glutamylcyclotransferase ytfP"/>
    <property type="match status" value="1"/>
</dbReference>
<dbReference type="InterPro" id="IPR009288">
    <property type="entry name" value="AIG2-like_dom"/>
</dbReference>
<accession>A0A2P8VN06</accession>
<dbReference type="Pfam" id="PF06094">
    <property type="entry name" value="GGACT"/>
    <property type="match status" value="1"/>
</dbReference>
<keyword evidence="4" id="KW-0808">Transferase</keyword>
<dbReference type="RefSeq" id="WP_024550901.1">
    <property type="nucleotide sequence ID" value="NZ_CP188034.1"/>
</dbReference>
<reference evidence="4 5" key="1">
    <citation type="submission" date="2018-03" db="EMBL/GenBank/DDBJ databases">
        <title>Draft genome sequence of the first documented clinical Siccibacter turicensis isolate in Austria.</title>
        <authorList>
            <person name="Lepuschitz S."/>
            <person name="Pekard-Amenitsch S."/>
            <person name="Haunold R."/>
            <person name="Schill S."/>
            <person name="Mach R."/>
            <person name="Allerberger F."/>
            <person name="Ruppitsch W."/>
            <person name="Forsythe S.J."/>
        </authorList>
    </citation>
    <scope>NUCLEOTIDE SEQUENCE [LARGE SCALE GENOMIC DNA]</scope>
    <source>
        <strain evidence="4 5">6100069499-17</strain>
    </source>
</reference>
<dbReference type="GO" id="GO:0005829">
    <property type="term" value="C:cytosol"/>
    <property type="evidence" value="ECO:0007669"/>
    <property type="project" value="TreeGrafter"/>
</dbReference>
<dbReference type="InterPro" id="IPR036568">
    <property type="entry name" value="GGCT-like_sf"/>
</dbReference>
<dbReference type="Proteomes" id="UP000240212">
    <property type="component" value="Unassembled WGS sequence"/>
</dbReference>
<organism evidence="4 5">
    <name type="scientific">Siccibacter turicensis</name>
    <dbReference type="NCBI Taxonomy" id="357233"/>
    <lineage>
        <taxon>Bacteria</taxon>
        <taxon>Pseudomonadati</taxon>
        <taxon>Pseudomonadota</taxon>
        <taxon>Gammaproteobacteria</taxon>
        <taxon>Enterobacterales</taxon>
        <taxon>Enterobacteriaceae</taxon>
        <taxon>Siccibacter</taxon>
    </lineage>
</organism>
<evidence type="ECO:0000259" key="3">
    <source>
        <dbReference type="Pfam" id="PF06094"/>
    </source>
</evidence>
<evidence type="ECO:0000313" key="5">
    <source>
        <dbReference type="Proteomes" id="UP000240212"/>
    </source>
</evidence>
<comment type="similarity">
    <text evidence="1 2">Belongs to the gamma-glutamylcyclotransferase family.</text>
</comment>
<dbReference type="CDD" id="cd06661">
    <property type="entry name" value="GGCT_like"/>
    <property type="match status" value="1"/>
</dbReference>
<proteinExistence type="inferred from homology"/>
<dbReference type="PANTHER" id="PTHR12510:SF4">
    <property type="entry name" value="GAMMA-GLUTAMYLAMINECYCLOTRANSFERASE"/>
    <property type="match status" value="1"/>
</dbReference>
<dbReference type="GO" id="GO:0016740">
    <property type="term" value="F:transferase activity"/>
    <property type="evidence" value="ECO:0007669"/>
    <property type="project" value="UniProtKB-KW"/>
</dbReference>
<dbReference type="GO" id="GO:0061929">
    <property type="term" value="F:gamma-glutamylaminecyclotransferase activity"/>
    <property type="evidence" value="ECO:0007669"/>
    <property type="project" value="InterPro"/>
</dbReference>
<protein>
    <recommendedName>
        <fullName evidence="2">Gamma-glutamylcyclotransferase family protein</fullName>
    </recommendedName>
</protein>
<dbReference type="EMBL" id="PYEP01000002">
    <property type="protein sequence ID" value="PSN08947.1"/>
    <property type="molecule type" value="Genomic_DNA"/>
</dbReference>
<gene>
    <name evidence="4" type="ORF">C7G83_06280</name>
</gene>
<comment type="caution">
    <text evidence="4">The sequence shown here is derived from an EMBL/GenBank/DDBJ whole genome shotgun (WGS) entry which is preliminary data.</text>
</comment>
<feature type="domain" description="Gamma-glutamylcyclotransferase AIG2-like" evidence="3">
    <location>
        <begin position="3"/>
        <end position="109"/>
    </location>
</feature>
<evidence type="ECO:0000256" key="2">
    <source>
        <dbReference type="RuleBase" id="RU367036"/>
    </source>
</evidence>
<sequence>MRIFVYGSLRRKQGNSHWMTNAQWLGDFSVDNYQLYSLGHYPGAVPGEGSVQGEVYRIDAATLAELDALRTARGEYKRQLIQTPYGSAWMYVYQRAVNGRTRIESGNWLDRTPT</sequence>
<evidence type="ECO:0000313" key="4">
    <source>
        <dbReference type="EMBL" id="PSN08947.1"/>
    </source>
</evidence>
<dbReference type="OrthoDB" id="482277at2"/>
<dbReference type="InterPro" id="IPR039126">
    <property type="entry name" value="GGACT"/>
</dbReference>
<keyword evidence="5" id="KW-1185">Reference proteome</keyword>
<dbReference type="InterPro" id="IPR013024">
    <property type="entry name" value="GGCT-like"/>
</dbReference>
<evidence type="ECO:0000256" key="1">
    <source>
        <dbReference type="ARBA" id="ARBA00008861"/>
    </source>
</evidence>
<dbReference type="Gene3D" id="3.10.490.10">
    <property type="entry name" value="Gamma-glutamyl cyclotransferase-like"/>
    <property type="match status" value="1"/>
</dbReference>
<dbReference type="SUPFAM" id="SSF110857">
    <property type="entry name" value="Gamma-glutamyl cyclotransferase-like"/>
    <property type="match status" value="1"/>
</dbReference>
<dbReference type="PANTHER" id="PTHR12510">
    <property type="entry name" value="TROPONIN C-AKIN-1 PROTEIN"/>
    <property type="match status" value="1"/>
</dbReference>
<dbReference type="AlphaFoldDB" id="A0A2P8VN06"/>
<name>A0A2P8VN06_9ENTR</name>